<proteinExistence type="predicted"/>
<dbReference type="AlphaFoldDB" id="A0A4R7VKH3"/>
<accession>A0A4R7VKH3</accession>
<gene>
    <name evidence="1" type="ORF">CLV71_107334</name>
</gene>
<comment type="caution">
    <text evidence="1">The sequence shown here is derived from an EMBL/GenBank/DDBJ whole genome shotgun (WGS) entry which is preliminary data.</text>
</comment>
<organism evidence="1 2">
    <name type="scientific">Actinophytocola oryzae</name>
    <dbReference type="NCBI Taxonomy" id="502181"/>
    <lineage>
        <taxon>Bacteria</taxon>
        <taxon>Bacillati</taxon>
        <taxon>Actinomycetota</taxon>
        <taxon>Actinomycetes</taxon>
        <taxon>Pseudonocardiales</taxon>
        <taxon>Pseudonocardiaceae</taxon>
    </lineage>
</organism>
<protein>
    <submittedName>
        <fullName evidence="1">Uncharacterized protein</fullName>
    </submittedName>
</protein>
<reference evidence="1 2" key="1">
    <citation type="submission" date="2019-03" db="EMBL/GenBank/DDBJ databases">
        <title>Genomic Encyclopedia of Archaeal and Bacterial Type Strains, Phase II (KMG-II): from individual species to whole genera.</title>
        <authorList>
            <person name="Goeker M."/>
        </authorList>
    </citation>
    <scope>NUCLEOTIDE SEQUENCE [LARGE SCALE GENOMIC DNA]</scope>
    <source>
        <strain evidence="1 2">DSM 45499</strain>
    </source>
</reference>
<sequence length="54" mass="5652">MNPLPGTADILFLEVDVVDPSGFSDVLQVRGLQIAEHRILRVEAPGCSTGSGSS</sequence>
<dbReference type="RefSeq" id="WP_166664198.1">
    <property type="nucleotide sequence ID" value="NZ_SOCP01000007.1"/>
</dbReference>
<keyword evidence="2" id="KW-1185">Reference proteome</keyword>
<dbReference type="Proteomes" id="UP000294927">
    <property type="component" value="Unassembled WGS sequence"/>
</dbReference>
<name>A0A4R7VKH3_9PSEU</name>
<evidence type="ECO:0000313" key="1">
    <source>
        <dbReference type="EMBL" id="TDV49986.1"/>
    </source>
</evidence>
<evidence type="ECO:0000313" key="2">
    <source>
        <dbReference type="Proteomes" id="UP000294927"/>
    </source>
</evidence>
<dbReference type="EMBL" id="SOCP01000007">
    <property type="protein sequence ID" value="TDV49986.1"/>
    <property type="molecule type" value="Genomic_DNA"/>
</dbReference>